<keyword evidence="2" id="KW-1185">Reference proteome</keyword>
<dbReference type="AlphaFoldDB" id="A0A918TRX5"/>
<reference evidence="1" key="1">
    <citation type="journal article" date="2014" name="Int. J. Syst. Evol. Microbiol.">
        <title>Complete genome sequence of Corynebacterium casei LMG S-19264T (=DSM 44701T), isolated from a smear-ripened cheese.</title>
        <authorList>
            <consortium name="US DOE Joint Genome Institute (JGI-PGF)"/>
            <person name="Walter F."/>
            <person name="Albersmeier A."/>
            <person name="Kalinowski J."/>
            <person name="Ruckert C."/>
        </authorList>
    </citation>
    <scope>NUCLEOTIDE SEQUENCE</scope>
    <source>
        <strain evidence="1">KCTC 12988</strain>
    </source>
</reference>
<reference evidence="1" key="2">
    <citation type="submission" date="2020-09" db="EMBL/GenBank/DDBJ databases">
        <authorList>
            <person name="Sun Q."/>
            <person name="Kim S."/>
        </authorList>
    </citation>
    <scope>NUCLEOTIDE SEQUENCE</scope>
    <source>
        <strain evidence="1">KCTC 12988</strain>
    </source>
</reference>
<sequence>MKRVLLLSGILLVGCGPQGELASPEQNVAERFAVKEGFRPSWTWTSPGGPTVLALAGDGPHEMYWSVEEKSMPGVRRSRLASLQTQPRFFSQGPAGVREVRFSPSGKTILAHEYSPDGSRFQTVVFQMDDYTGAWKSRRIDLAGAPETKLRKLDDRSKVPALIAPAVPPKILRLDDGLVIYEVAGKTQSRTL</sequence>
<dbReference type="PROSITE" id="PS51257">
    <property type="entry name" value="PROKAR_LIPOPROTEIN"/>
    <property type="match status" value="1"/>
</dbReference>
<protein>
    <submittedName>
        <fullName evidence="1">Uncharacterized protein</fullName>
    </submittedName>
</protein>
<proteinExistence type="predicted"/>
<organism evidence="1 2">
    <name type="scientific">Roseibacillus persicicus</name>
    <dbReference type="NCBI Taxonomy" id="454148"/>
    <lineage>
        <taxon>Bacteria</taxon>
        <taxon>Pseudomonadati</taxon>
        <taxon>Verrucomicrobiota</taxon>
        <taxon>Verrucomicrobiia</taxon>
        <taxon>Verrucomicrobiales</taxon>
        <taxon>Verrucomicrobiaceae</taxon>
        <taxon>Roseibacillus</taxon>
    </lineage>
</organism>
<name>A0A918TRX5_9BACT</name>
<accession>A0A918TRX5</accession>
<comment type="caution">
    <text evidence="1">The sequence shown here is derived from an EMBL/GenBank/DDBJ whole genome shotgun (WGS) entry which is preliminary data.</text>
</comment>
<dbReference type="Proteomes" id="UP000644507">
    <property type="component" value="Unassembled WGS sequence"/>
</dbReference>
<dbReference type="EMBL" id="BMXI01000013">
    <property type="protein sequence ID" value="GHC60555.1"/>
    <property type="molecule type" value="Genomic_DNA"/>
</dbReference>
<evidence type="ECO:0000313" key="1">
    <source>
        <dbReference type="EMBL" id="GHC60555.1"/>
    </source>
</evidence>
<evidence type="ECO:0000313" key="2">
    <source>
        <dbReference type="Proteomes" id="UP000644507"/>
    </source>
</evidence>
<gene>
    <name evidence="1" type="ORF">GCM10007100_29910</name>
</gene>